<dbReference type="AlphaFoldDB" id="A0AAD3R6A6"/>
<keyword evidence="3" id="KW-1185">Reference proteome</keyword>
<evidence type="ECO:0000313" key="3">
    <source>
        <dbReference type="Proteomes" id="UP001279410"/>
    </source>
</evidence>
<dbReference type="Gene3D" id="1.25.40.60">
    <property type="match status" value="1"/>
</dbReference>
<accession>A0AAD3R6A6</accession>
<protein>
    <submittedName>
        <fullName evidence="2">Syntaxin-binding protein 1 isoform X1</fullName>
    </submittedName>
</protein>
<name>A0AAD3R6A6_LATJO</name>
<gene>
    <name evidence="2" type="ORF">AKAME5_000899700</name>
</gene>
<dbReference type="EMBL" id="BRZM01000027">
    <property type="protein sequence ID" value="GLD56686.1"/>
    <property type="molecule type" value="Genomic_DNA"/>
</dbReference>
<evidence type="ECO:0000256" key="1">
    <source>
        <dbReference type="SAM" id="MobiDB-lite"/>
    </source>
</evidence>
<organism evidence="2 3">
    <name type="scientific">Lates japonicus</name>
    <name type="common">Japanese lates</name>
    <dbReference type="NCBI Taxonomy" id="270547"/>
    <lineage>
        <taxon>Eukaryota</taxon>
        <taxon>Metazoa</taxon>
        <taxon>Chordata</taxon>
        <taxon>Craniata</taxon>
        <taxon>Vertebrata</taxon>
        <taxon>Euteleostomi</taxon>
        <taxon>Actinopterygii</taxon>
        <taxon>Neopterygii</taxon>
        <taxon>Teleostei</taxon>
        <taxon>Neoteleostei</taxon>
        <taxon>Acanthomorphata</taxon>
        <taxon>Carangaria</taxon>
        <taxon>Carangaria incertae sedis</taxon>
        <taxon>Centropomidae</taxon>
        <taxon>Lates</taxon>
    </lineage>
</organism>
<proteinExistence type="predicted"/>
<feature type="region of interest" description="Disordered" evidence="1">
    <location>
        <begin position="1"/>
        <end position="30"/>
    </location>
</feature>
<dbReference type="InterPro" id="IPR036045">
    <property type="entry name" value="Sec1-like_sf"/>
</dbReference>
<sequence length="183" mass="21063">MQGPDKAPATADHPDRALDPASPVLHEPPSRPWPRLRCPLKMTFHKHETRHRRLVRRSVLLHEDDDLWEVTSCQLKDFSSSKRMNTGEKITMRICPRCQEDASVPEGAQQVLHHLQLAEDRMKYYQGTGTSCAVWSRIYGKVTLSGEKIKILRRAIVPILLDNVSTYDKIRIILLYIFPKNGE</sequence>
<reference evidence="2" key="1">
    <citation type="submission" date="2022-08" db="EMBL/GenBank/DDBJ databases">
        <title>Genome sequencing of akame (Lates japonicus).</title>
        <authorList>
            <person name="Hashiguchi Y."/>
            <person name="Takahashi H."/>
        </authorList>
    </citation>
    <scope>NUCLEOTIDE SEQUENCE</scope>
    <source>
        <strain evidence="2">Kochi</strain>
    </source>
</reference>
<comment type="caution">
    <text evidence="2">The sequence shown here is derived from an EMBL/GenBank/DDBJ whole genome shotgun (WGS) entry which is preliminary data.</text>
</comment>
<dbReference type="Proteomes" id="UP001279410">
    <property type="component" value="Unassembled WGS sequence"/>
</dbReference>
<evidence type="ECO:0000313" key="2">
    <source>
        <dbReference type="EMBL" id="GLD56686.1"/>
    </source>
</evidence>
<dbReference type="SUPFAM" id="SSF56815">
    <property type="entry name" value="Sec1/munc18-like (SM) proteins"/>
    <property type="match status" value="1"/>
</dbReference>